<dbReference type="Proteomes" id="UP000007755">
    <property type="component" value="Unassembled WGS sequence"/>
</dbReference>
<sequence length="111" mass="12278">MGSSPTTGLRRFYWHGRVSGETQMSGSPRNLLCGREAPRELETRHGETVHSCRKVLQALLGFSIALLGAVSLDDRIVVYHIYLCGYGSTFTPSSKLGRLITVDIDHDRDGE</sequence>
<dbReference type="InParanoid" id="F4WUK8"/>
<evidence type="ECO:0000313" key="1">
    <source>
        <dbReference type="EMBL" id="EGI62115.1"/>
    </source>
</evidence>
<reference evidence="1" key="1">
    <citation type="submission" date="2011-02" db="EMBL/GenBank/DDBJ databases">
        <title>The genome of the leaf-cutting ant Acromyrmex echinatior suggests key adaptations to social evolution and fungus farming.</title>
        <authorList>
            <person name="Nygaard S."/>
            <person name="Zhang G."/>
        </authorList>
    </citation>
    <scope>NUCLEOTIDE SEQUENCE</scope>
</reference>
<dbReference type="AlphaFoldDB" id="F4WUK8"/>
<proteinExistence type="predicted"/>
<gene>
    <name evidence="1" type="ORF">G5I_09580</name>
</gene>
<name>F4WUK8_ACREC</name>
<keyword evidence="2" id="KW-1185">Reference proteome</keyword>
<accession>F4WUK8</accession>
<protein>
    <submittedName>
        <fullName evidence="1">Uncharacterized protein</fullName>
    </submittedName>
</protein>
<dbReference type="EMBL" id="GL888370">
    <property type="protein sequence ID" value="EGI62115.1"/>
    <property type="molecule type" value="Genomic_DNA"/>
</dbReference>
<evidence type="ECO:0000313" key="2">
    <source>
        <dbReference type="Proteomes" id="UP000007755"/>
    </source>
</evidence>
<organism evidence="2">
    <name type="scientific">Acromyrmex echinatior</name>
    <name type="common">Panamanian leafcutter ant</name>
    <name type="synonym">Acromyrmex octospinosus echinatior</name>
    <dbReference type="NCBI Taxonomy" id="103372"/>
    <lineage>
        <taxon>Eukaryota</taxon>
        <taxon>Metazoa</taxon>
        <taxon>Ecdysozoa</taxon>
        <taxon>Arthropoda</taxon>
        <taxon>Hexapoda</taxon>
        <taxon>Insecta</taxon>
        <taxon>Pterygota</taxon>
        <taxon>Neoptera</taxon>
        <taxon>Endopterygota</taxon>
        <taxon>Hymenoptera</taxon>
        <taxon>Apocrita</taxon>
        <taxon>Aculeata</taxon>
        <taxon>Formicoidea</taxon>
        <taxon>Formicidae</taxon>
        <taxon>Myrmicinae</taxon>
        <taxon>Acromyrmex</taxon>
    </lineage>
</organism>